<dbReference type="HOGENOM" id="CLU_114656_1_1_1"/>
<evidence type="ECO:0008006" key="7">
    <source>
        <dbReference type="Google" id="ProtNLM"/>
    </source>
</evidence>
<keyword evidence="2" id="KW-0689">Ribosomal protein</keyword>
<accession>K3WB98</accession>
<dbReference type="GO" id="GO:1990904">
    <property type="term" value="C:ribonucleoprotein complex"/>
    <property type="evidence" value="ECO:0007669"/>
    <property type="project" value="UniProtKB-KW"/>
</dbReference>
<dbReference type="Gene3D" id="1.10.10.1410">
    <property type="match status" value="1"/>
</dbReference>
<evidence type="ECO:0000256" key="1">
    <source>
        <dbReference type="ARBA" id="ARBA00005436"/>
    </source>
</evidence>
<dbReference type="VEuPathDB" id="FungiDB:PYU1_G002236"/>
<reference evidence="6" key="2">
    <citation type="submission" date="2010-04" db="EMBL/GenBank/DDBJ databases">
        <authorList>
            <person name="Buell R."/>
            <person name="Hamilton J."/>
            <person name="Hostetler J."/>
        </authorList>
    </citation>
    <scope>NUCLEOTIDE SEQUENCE [LARGE SCALE GENOMIC DNA]</scope>
    <source>
        <strain evidence="6">DAOM:BR144</strain>
    </source>
</reference>
<evidence type="ECO:0000256" key="3">
    <source>
        <dbReference type="ARBA" id="ARBA00023274"/>
    </source>
</evidence>
<dbReference type="OMA" id="SEGCAMF"/>
<evidence type="ECO:0000313" key="6">
    <source>
        <dbReference type="Proteomes" id="UP000019132"/>
    </source>
</evidence>
<protein>
    <recommendedName>
        <fullName evidence="7">60S acidic ribosomal protein P1</fullName>
    </recommendedName>
</protein>
<reference evidence="6" key="1">
    <citation type="journal article" date="2010" name="Genome Biol.">
        <title>Genome sequence of the necrotrophic plant pathogen Pythium ultimum reveals original pathogenicity mechanisms and effector repertoire.</title>
        <authorList>
            <person name="Levesque C.A."/>
            <person name="Brouwer H."/>
            <person name="Cano L."/>
            <person name="Hamilton J.P."/>
            <person name="Holt C."/>
            <person name="Huitema E."/>
            <person name="Raffaele S."/>
            <person name="Robideau G.P."/>
            <person name="Thines M."/>
            <person name="Win J."/>
            <person name="Zerillo M.M."/>
            <person name="Beakes G.W."/>
            <person name="Boore J.L."/>
            <person name="Busam D."/>
            <person name="Dumas B."/>
            <person name="Ferriera S."/>
            <person name="Fuerstenberg S.I."/>
            <person name="Gachon C.M."/>
            <person name="Gaulin E."/>
            <person name="Govers F."/>
            <person name="Grenville-Briggs L."/>
            <person name="Horner N."/>
            <person name="Hostetler J."/>
            <person name="Jiang R.H."/>
            <person name="Johnson J."/>
            <person name="Krajaejun T."/>
            <person name="Lin H."/>
            <person name="Meijer H.J."/>
            <person name="Moore B."/>
            <person name="Morris P."/>
            <person name="Phuntmart V."/>
            <person name="Puiu D."/>
            <person name="Shetty J."/>
            <person name="Stajich J.E."/>
            <person name="Tripathy S."/>
            <person name="Wawra S."/>
            <person name="van West P."/>
            <person name="Whitty B.R."/>
            <person name="Coutinho P.M."/>
            <person name="Henrissat B."/>
            <person name="Martin F."/>
            <person name="Thomas P.D."/>
            <person name="Tyler B.M."/>
            <person name="De Vries R.P."/>
            <person name="Kamoun S."/>
            <person name="Yandell M."/>
            <person name="Tisserat N."/>
            <person name="Buell C.R."/>
        </authorList>
    </citation>
    <scope>NUCLEOTIDE SEQUENCE</scope>
    <source>
        <strain evidence="6">DAOM:BR144</strain>
    </source>
</reference>
<evidence type="ECO:0000256" key="2">
    <source>
        <dbReference type="ARBA" id="ARBA00022980"/>
    </source>
</evidence>
<keyword evidence="3" id="KW-0687">Ribonucleoprotein</keyword>
<reference evidence="5" key="3">
    <citation type="submission" date="2014-11" db="UniProtKB">
        <authorList>
            <consortium name="EnsemblProtists"/>
        </authorList>
    </citation>
    <scope>IDENTIFICATION</scope>
    <source>
        <strain evidence="5">DAOM BR144</strain>
    </source>
</reference>
<feature type="region of interest" description="Disordered" evidence="4">
    <location>
        <begin position="87"/>
        <end position="117"/>
    </location>
</feature>
<dbReference type="Pfam" id="PF00428">
    <property type="entry name" value="Ribosomal_60s"/>
    <property type="match status" value="1"/>
</dbReference>
<dbReference type="AlphaFoldDB" id="K3WB98"/>
<sequence>MSFADLSATQKEELATSLAVLAIYDAQAEVTAENIASALSASGNDVAAYVPQLFADLIGRGLVIDKFLAGPSAGGAAPAAGAAGAGAAAAPVAEEKEEEEEADLGAGMDMFGGGADY</sequence>
<dbReference type="InParanoid" id="K3WB98"/>
<dbReference type="STRING" id="431595.K3WB98"/>
<proteinExistence type="inferred from homology"/>
<dbReference type="InterPro" id="IPR038716">
    <property type="entry name" value="P1/P2_N_sf"/>
</dbReference>
<evidence type="ECO:0000313" key="5">
    <source>
        <dbReference type="EnsemblProtists" id="PYU1_T002239"/>
    </source>
</evidence>
<dbReference type="GO" id="GO:0005840">
    <property type="term" value="C:ribosome"/>
    <property type="evidence" value="ECO:0007669"/>
    <property type="project" value="UniProtKB-KW"/>
</dbReference>
<evidence type="ECO:0000256" key="4">
    <source>
        <dbReference type="SAM" id="MobiDB-lite"/>
    </source>
</evidence>
<dbReference type="EnsemblProtists" id="PYU1_T002239">
    <property type="protein sequence ID" value="PYU1_T002239"/>
    <property type="gene ID" value="PYU1_G002236"/>
</dbReference>
<dbReference type="eggNOG" id="ENOG502S57R">
    <property type="taxonomic scope" value="Eukaryota"/>
</dbReference>
<organism evidence="5 6">
    <name type="scientific">Globisporangium ultimum (strain ATCC 200006 / CBS 805.95 / DAOM BR144)</name>
    <name type="common">Pythium ultimum</name>
    <dbReference type="NCBI Taxonomy" id="431595"/>
    <lineage>
        <taxon>Eukaryota</taxon>
        <taxon>Sar</taxon>
        <taxon>Stramenopiles</taxon>
        <taxon>Oomycota</taxon>
        <taxon>Peronosporomycetes</taxon>
        <taxon>Pythiales</taxon>
        <taxon>Pythiaceae</taxon>
        <taxon>Globisporangium</taxon>
    </lineage>
</organism>
<dbReference type="Proteomes" id="UP000019132">
    <property type="component" value="Unassembled WGS sequence"/>
</dbReference>
<keyword evidence="6" id="KW-1185">Reference proteome</keyword>
<comment type="similarity">
    <text evidence="1">Belongs to the eukaryotic ribosomal protein P1/P2 family.</text>
</comment>
<name>K3WB98_GLOUD</name>